<feature type="transmembrane region" description="Helical" evidence="11">
    <location>
        <begin position="465"/>
        <end position="488"/>
    </location>
</feature>
<dbReference type="CDD" id="cd03263">
    <property type="entry name" value="ABC_subfamily_A"/>
    <property type="match status" value="2"/>
</dbReference>
<dbReference type="GO" id="GO:0005524">
    <property type="term" value="F:ATP binding"/>
    <property type="evidence" value="ECO:0007669"/>
    <property type="project" value="UniProtKB-KW"/>
</dbReference>
<dbReference type="FunFam" id="3.40.50.300:FF:000904">
    <property type="entry name" value="ABC transporter A family member 1"/>
    <property type="match status" value="1"/>
</dbReference>
<reference evidence="13" key="1">
    <citation type="submission" date="2013-12" db="EMBL/GenBank/DDBJ databases">
        <title>The Genome Sequence of Aphanomyces invadans NJM9701.</title>
        <authorList>
            <consortium name="The Broad Institute Genomics Platform"/>
            <person name="Russ C."/>
            <person name="Tyler B."/>
            <person name="van West P."/>
            <person name="Dieguez-Uribeondo J."/>
            <person name="Young S.K."/>
            <person name="Zeng Q."/>
            <person name="Gargeya S."/>
            <person name="Fitzgerald M."/>
            <person name="Abouelleil A."/>
            <person name="Alvarado L."/>
            <person name="Chapman S.B."/>
            <person name="Gainer-Dewar J."/>
            <person name="Goldberg J."/>
            <person name="Griggs A."/>
            <person name="Gujja S."/>
            <person name="Hansen M."/>
            <person name="Howarth C."/>
            <person name="Imamovic A."/>
            <person name="Ireland A."/>
            <person name="Larimer J."/>
            <person name="McCowan C."/>
            <person name="Murphy C."/>
            <person name="Pearson M."/>
            <person name="Poon T.W."/>
            <person name="Priest M."/>
            <person name="Roberts A."/>
            <person name="Saif S."/>
            <person name="Shea T."/>
            <person name="Sykes S."/>
            <person name="Wortman J."/>
            <person name="Nusbaum C."/>
            <person name="Birren B."/>
        </authorList>
    </citation>
    <scope>NUCLEOTIDE SEQUENCE [LARGE SCALE GENOMIC DNA]</scope>
    <source>
        <strain evidence="13">NJM9701</strain>
    </source>
</reference>
<dbReference type="GO" id="GO:0016020">
    <property type="term" value="C:membrane"/>
    <property type="evidence" value="ECO:0007669"/>
    <property type="project" value="UniProtKB-SubCell"/>
</dbReference>
<dbReference type="PANTHER" id="PTHR19229">
    <property type="entry name" value="ATP-BINDING CASSETTE TRANSPORTER SUBFAMILY A ABCA"/>
    <property type="match status" value="1"/>
</dbReference>
<evidence type="ECO:0000256" key="9">
    <source>
        <dbReference type="ARBA" id="ARBA00023136"/>
    </source>
</evidence>
<evidence type="ECO:0000256" key="11">
    <source>
        <dbReference type="SAM" id="Phobius"/>
    </source>
</evidence>
<keyword evidence="8 11" id="KW-1133">Transmembrane helix</keyword>
<feature type="transmembrane region" description="Helical" evidence="11">
    <location>
        <begin position="1312"/>
        <end position="1332"/>
    </location>
</feature>
<dbReference type="GeneID" id="20084922"/>
<keyword evidence="9 11" id="KW-0472">Membrane</keyword>
<feature type="transmembrane region" description="Helical" evidence="11">
    <location>
        <begin position="1247"/>
        <end position="1268"/>
    </location>
</feature>
<dbReference type="InterPro" id="IPR026082">
    <property type="entry name" value="ABCA"/>
</dbReference>
<dbReference type="InterPro" id="IPR027417">
    <property type="entry name" value="P-loop_NTPase"/>
</dbReference>
<keyword evidence="5" id="KW-0677">Repeat</keyword>
<evidence type="ECO:0000256" key="4">
    <source>
        <dbReference type="ARBA" id="ARBA00022692"/>
    </source>
</evidence>
<comment type="subcellular location">
    <subcellularLocation>
        <location evidence="1">Membrane</location>
        <topology evidence="1">Multi-pass membrane protein</topology>
    </subcellularLocation>
</comment>
<name>A0A024U096_9STRA</name>
<feature type="transmembrane region" description="Helical" evidence="11">
    <location>
        <begin position="532"/>
        <end position="553"/>
    </location>
</feature>
<feature type="transmembrane region" description="Helical" evidence="11">
    <location>
        <begin position="500"/>
        <end position="520"/>
    </location>
</feature>
<feature type="transmembrane region" description="Helical" evidence="11">
    <location>
        <begin position="598"/>
        <end position="621"/>
    </location>
</feature>
<dbReference type="OrthoDB" id="10255969at2759"/>
<comment type="similarity">
    <text evidence="2">Belongs to the ABC transporter superfamily. ABCA family.</text>
</comment>
<feature type="transmembrane region" description="Helical" evidence="11">
    <location>
        <begin position="425"/>
        <end position="445"/>
    </location>
</feature>
<organism evidence="13">
    <name type="scientific">Aphanomyces invadans</name>
    <dbReference type="NCBI Taxonomy" id="157072"/>
    <lineage>
        <taxon>Eukaryota</taxon>
        <taxon>Sar</taxon>
        <taxon>Stramenopiles</taxon>
        <taxon>Oomycota</taxon>
        <taxon>Saprolegniomycetes</taxon>
        <taxon>Saprolegniales</taxon>
        <taxon>Verrucalvaceae</taxon>
        <taxon>Aphanomyces</taxon>
    </lineage>
</organism>
<feature type="region of interest" description="Disordered" evidence="10">
    <location>
        <begin position="1010"/>
        <end position="1029"/>
    </location>
</feature>
<feature type="transmembrane region" description="Helical" evidence="11">
    <location>
        <begin position="1063"/>
        <end position="1082"/>
    </location>
</feature>
<feature type="domain" description="ABC transporter" evidence="12">
    <location>
        <begin position="1522"/>
        <end position="1755"/>
    </location>
</feature>
<dbReference type="SMART" id="SM00382">
    <property type="entry name" value="AAA"/>
    <property type="match status" value="2"/>
</dbReference>
<feature type="transmembrane region" description="Helical" evidence="11">
    <location>
        <begin position="1378"/>
        <end position="1400"/>
    </location>
</feature>
<dbReference type="InterPro" id="IPR013525">
    <property type="entry name" value="ABC2_TM"/>
</dbReference>
<evidence type="ECO:0000256" key="8">
    <source>
        <dbReference type="ARBA" id="ARBA00022989"/>
    </source>
</evidence>
<evidence type="ECO:0000256" key="10">
    <source>
        <dbReference type="SAM" id="MobiDB-lite"/>
    </source>
</evidence>
<evidence type="ECO:0000256" key="2">
    <source>
        <dbReference type="ARBA" id="ARBA00008869"/>
    </source>
</evidence>
<keyword evidence="4 11" id="KW-0812">Transmembrane</keyword>
<dbReference type="PROSITE" id="PS50893">
    <property type="entry name" value="ABC_TRANSPORTER_2"/>
    <property type="match status" value="2"/>
</dbReference>
<gene>
    <name evidence="13" type="ORF">H310_07872</name>
</gene>
<dbReference type="PANTHER" id="PTHR19229:SF36">
    <property type="entry name" value="ATP-BINDING CASSETTE SUB-FAMILY A MEMBER 2"/>
    <property type="match status" value="1"/>
</dbReference>
<sequence length="1939" mass="210859">MAPTTQADLHVPMVDATTTSAEIGAASFVWTLVWKNFLLKRKHPIKWALELLLPVALIVVLGSLKTLLPDIAIPDGWANDATLDNKTGTGYSLWDTTSSGTSGAVPRFVATETTMSAYLMQLAFRSYDERLRTAERTAIENATCGESAWAGNISSTDMHAWPALCRPFIVPHKIAIVPDSPFTRHYFLKTLATWYPRVPLSTSVVVPALADSVVFFDSNAALDAYIAGAHYGQSFDAPVIDAAIVFTTTPLTFGVAGNLEYTLRLNATLGRSNAVGDVPRTVDGAVDPLQRALDLAPYTRYATSGFLTLQTLVTRFATCVPDWTNGQTTGQCTVQQATAVDSPVTAKSLVEQQLPHDQTLNKLLVKAADFLNQPRVDLAKLDSTTTALLARPLRQLPQATGGATVFPFPIEHYTSSPFYKAVQNFFGLLFVISYLQCLSSILVALISEKESKNRELLKILGIPDVAIVCSWYVTYAIVLVVAALLQTVAARAILFTNANVLLLFVFFLLFAWSLMAYGYMVSAIFSKSRTGTYIGIIGFFVMYLITSGFNATSAQSAKQLACLLPPVALVFGVESLAISESAGVGITLGNATIPIRNFPFASALVFLAVDIVLYTLLGLYLEKVVPNEYGTTEPWYFFCSPAYWTTKSHAKVVTQPSVVETNAVALNVLHHDAIEAVGMELKQQEVSGDALQIRNLSKVFRIPGGTKTAVNGLNLTMYKNQITCLLGHNGAGKTTLLSMLTGMIPISAGDATIHGLSLTNDMDAIRRSMGICPQHDVLYPELTVHEHLIFYGKVKGFRGQILLDQVEASIAEVGLTEKRHVKSSDLSGGMKRKLSLAIALLGDSQLVFLDEPTSGMDPYSRRSSWEIIMNNRSNRIVVLTTHFMDEADILGDRIAIMAEGELRCCGSSLFLKNRYGAGYNFSLVKADSCDTNELVAFVNSRVGGRAKILSNVGTEIAFQLPLDCSPLFGAMFADLDEQMELLGVVSYGISVTTMEEVFIKVAELGDESQQHTLAHKQPKSASPVSPPHSGFNLLTERTSGTFRTHFAALWKKRYRIAKRDRRVALFGMVLPILFLVLGIALLKTSTLNKNEPKMALSVADYPRGNQTPIPFSCQSDWLCDAVPQYAGAAPYDLQLPMTPLPSPSNVFGIQYTALTPTMDTCLRASSELWTRGFKSSITGQYGGLVLFGSAASRLFGYNVAVNTTAKHSAAVHKAIADEALYRAVVNRPDVTLKVSTHPLPLTDTSKVLFSAMVGYLSSFFAILAFAIYTASVVPHLVKEKHAMSNAKHQQLISGVSLTAFWLANFAWDLAMFAVPCASGLAAIYLFDISAFSGRDCASCTDTPFAALVVLFVLLGGALIAFCYIVSFALNDPASSQVYIIMVQMFVGLMLTIVSLVLDIVESTRATNKALKFIWRLSPLFCIGNGLNAVSSRTIQISRGLDPRASAFSTDVMGWDIIYLGIEAIVFPIAAIAIDHMRMVPSLHRPTKDGPTTDGQDAQLIQDEDVAAEERRVARGAADSEAIVLRQLRKVYDGGKVGVASVSLGLPKGECFGYLGINGAGKTTTMKMLTGDIVASSGSATLGGFDILSQQLDVRRLIGYCPQFDALIDLLTVREHLELFACIKGIPSNLVHDTVVGLMDQMNLNDFEHKLAGTLSGGNKRKLSVAIAMIGSPPIIFLDEPSTGMDPVSRRFMWDVIADISTRSKESTILLTTHSMEECEALCTRVGIMVGGGLRCLGSIQHLKHRFGDGLSLHVKASPITQADIAPILTTHFAATSVLHRDDLASVCAALGRPGRVDAVSMGHPTGYVVEDALATNGFVRTHDFCAWWLGEDNYDLLKRYLETVFGVENVQLVERQHDVSRFKLLGHKDRVALSHVFPLIERAKRDLHIQDYTVSQTTLEQIFNGFAAQQTQEKGVARGLEVVEPTSATLDDRYRAHTT</sequence>
<dbReference type="VEuPathDB" id="FungiDB:H310_07872"/>
<dbReference type="InterPro" id="IPR003593">
    <property type="entry name" value="AAA+_ATPase"/>
</dbReference>
<dbReference type="FunFam" id="3.40.50.300:FF:000298">
    <property type="entry name" value="ATP-binding cassette sub-family A member 12"/>
    <property type="match status" value="1"/>
</dbReference>
<dbReference type="Pfam" id="PF00005">
    <property type="entry name" value="ABC_tran"/>
    <property type="match status" value="2"/>
</dbReference>
<evidence type="ECO:0000259" key="12">
    <source>
        <dbReference type="PROSITE" id="PS50893"/>
    </source>
</evidence>
<dbReference type="PROSITE" id="PS00211">
    <property type="entry name" value="ABC_TRANSPORTER_1"/>
    <property type="match status" value="2"/>
</dbReference>
<evidence type="ECO:0000256" key="1">
    <source>
        <dbReference type="ARBA" id="ARBA00004141"/>
    </source>
</evidence>
<keyword evidence="6" id="KW-0547">Nucleotide-binding</keyword>
<proteinExistence type="inferred from homology"/>
<dbReference type="eggNOG" id="KOG0059">
    <property type="taxonomic scope" value="Eukaryota"/>
</dbReference>
<feature type="transmembrane region" description="Helical" evidence="11">
    <location>
        <begin position="1344"/>
        <end position="1366"/>
    </location>
</feature>
<feature type="transmembrane region" description="Helical" evidence="11">
    <location>
        <begin position="1451"/>
        <end position="1473"/>
    </location>
</feature>
<evidence type="ECO:0000313" key="13">
    <source>
        <dbReference type="EMBL" id="ETV99830.1"/>
    </source>
</evidence>
<dbReference type="GO" id="GO:0140359">
    <property type="term" value="F:ABC-type transporter activity"/>
    <property type="evidence" value="ECO:0007669"/>
    <property type="project" value="InterPro"/>
</dbReference>
<protein>
    <recommendedName>
        <fullName evidence="12">ABC transporter domain-containing protein</fullName>
    </recommendedName>
</protein>
<dbReference type="SUPFAM" id="SSF52540">
    <property type="entry name" value="P-loop containing nucleoside triphosphate hydrolases"/>
    <property type="match status" value="2"/>
</dbReference>
<evidence type="ECO:0000256" key="5">
    <source>
        <dbReference type="ARBA" id="ARBA00022737"/>
    </source>
</evidence>
<dbReference type="RefSeq" id="XP_008871606.1">
    <property type="nucleotide sequence ID" value="XM_008873384.1"/>
</dbReference>
<dbReference type="Gene3D" id="3.40.50.300">
    <property type="entry name" value="P-loop containing nucleotide triphosphate hydrolases"/>
    <property type="match status" value="2"/>
</dbReference>
<dbReference type="STRING" id="157072.A0A024U096"/>
<keyword evidence="3" id="KW-0813">Transport</keyword>
<evidence type="ECO:0000256" key="6">
    <source>
        <dbReference type="ARBA" id="ARBA00022741"/>
    </source>
</evidence>
<dbReference type="InterPro" id="IPR017871">
    <property type="entry name" value="ABC_transporter-like_CS"/>
</dbReference>
<keyword evidence="7" id="KW-0067">ATP-binding</keyword>
<dbReference type="Pfam" id="PF12698">
    <property type="entry name" value="ABC2_membrane_3"/>
    <property type="match status" value="2"/>
</dbReference>
<dbReference type="EMBL" id="KI913966">
    <property type="protein sequence ID" value="ETV99830.1"/>
    <property type="molecule type" value="Genomic_DNA"/>
</dbReference>
<dbReference type="GO" id="GO:0016887">
    <property type="term" value="F:ATP hydrolysis activity"/>
    <property type="evidence" value="ECO:0007669"/>
    <property type="project" value="InterPro"/>
</dbReference>
<evidence type="ECO:0000256" key="3">
    <source>
        <dbReference type="ARBA" id="ARBA00022448"/>
    </source>
</evidence>
<accession>A0A024U096</accession>
<feature type="domain" description="ABC transporter" evidence="12">
    <location>
        <begin position="691"/>
        <end position="924"/>
    </location>
</feature>
<dbReference type="InterPro" id="IPR003439">
    <property type="entry name" value="ABC_transporter-like_ATP-bd"/>
</dbReference>
<evidence type="ECO:0000256" key="7">
    <source>
        <dbReference type="ARBA" id="ARBA00022840"/>
    </source>
</evidence>
<dbReference type="GO" id="GO:0005319">
    <property type="term" value="F:lipid transporter activity"/>
    <property type="evidence" value="ECO:0007669"/>
    <property type="project" value="TreeGrafter"/>
</dbReference>